<feature type="signal peptide" evidence="3">
    <location>
        <begin position="1"/>
        <end position="21"/>
    </location>
</feature>
<dbReference type="Gene3D" id="2.60.40.1220">
    <property type="match status" value="2"/>
</dbReference>
<dbReference type="Proteomes" id="UP000293952">
    <property type="component" value="Unassembled WGS sequence"/>
</dbReference>
<sequence>MKHILLVFCSFFIFTSWSQMNDSFDDGDFTNNPTWVGDVTDFKINSNNELQLDATGTAESYLSTPHNLMQLDDREWRFKINYGFSPSINNRGDTYLTSTSADLSTNPDGILMRIGENGSADPIYLIERNGGVETTILTSTPAIVATSFDIAVKVIYNANGDWELYTDLTGGVGYQLDASANYPTTVLGQHLGVWLKYTSSNATKFQYDNFYAGPIQVDNIPPTITSVTAISSTELEVIFDEGMDQTTGENVVNYAVDNGVGNPTSVQQDATNLGFFTLTFTVPFNVGDLYTLTVSNAEDVAGNAMSTQSETFQYVIAQTPVFGDIIINEFLPDESPVVGLPEVEFVELYNRSNKYFNLNGWKLSDNSSSGTIQDVWLLPGEYLILVTTNGLADYPQATTVTSWASLNNAGDDIELSTDAGIVVDKLSYTDKWYKDESKDDGGWSIERINPDLACSSADNWRASNDSTGGTPGIQNSVFSNTPDTQAPSVIGFETELPNRLKLKFSEGMDSLSLENAGFSSTPTLTISARILEGKYPTEITFEFIESLIPGKLYAYELNNFSDCSGNSNNYSGSFVLPQTPEKGDLIINEILFNPLTGGADFVEIYNNSDKYIDLKEWELGNHKEGAVANLKEVTQTYVLNPDDYVVLTADSNFQLMNYPFAIPGKFLQMSSLPSYNNDSSTVYLVFNDTVMDKVSYSEDWHFSLLNDKKGVSLERFSAEQPSNTASNWHSASETIGFATPGKVNSQDMKPGEEGGTLTLSSKSFSPDGDGFQDVLLLTYEVSSPDLLGDLVIYDDKGRIIKTLFKRHLLGGTGIVKWEGTREDGTKAAIGPYIIMFDVFNLDSSKTQTVRKVVTLAGRL</sequence>
<evidence type="ECO:0000256" key="3">
    <source>
        <dbReference type="SAM" id="SignalP"/>
    </source>
</evidence>
<dbReference type="AlphaFoldDB" id="A0A4Q4KTR2"/>
<evidence type="ECO:0000259" key="4">
    <source>
        <dbReference type="PROSITE" id="PS51841"/>
    </source>
</evidence>
<name>A0A4Q4KTR2_9FLAO</name>
<evidence type="ECO:0000256" key="1">
    <source>
        <dbReference type="ARBA" id="ARBA00022729"/>
    </source>
</evidence>
<accession>A0A4Q4KTR2</accession>
<dbReference type="PROSITE" id="PS51841">
    <property type="entry name" value="LTD"/>
    <property type="match status" value="2"/>
</dbReference>
<keyword evidence="1 3" id="KW-0732">Signal</keyword>
<dbReference type="InterPro" id="IPR032812">
    <property type="entry name" value="SbsA_Ig"/>
</dbReference>
<proteinExistence type="predicted"/>
<dbReference type="Gene3D" id="2.60.40.4070">
    <property type="match status" value="1"/>
</dbReference>
<feature type="domain" description="LTD" evidence="4">
    <location>
        <begin position="573"/>
        <end position="733"/>
    </location>
</feature>
<feature type="domain" description="LTD" evidence="4">
    <location>
        <begin position="310"/>
        <end position="430"/>
    </location>
</feature>
<feature type="chain" id="PRO_5020578577" description="LTD domain-containing protein" evidence="3">
    <location>
        <begin position="22"/>
        <end position="859"/>
    </location>
</feature>
<dbReference type="Pfam" id="PF13205">
    <property type="entry name" value="Big_5"/>
    <property type="match status" value="1"/>
</dbReference>
<dbReference type="EMBL" id="SETE01000001">
    <property type="protein sequence ID" value="RYM35494.1"/>
    <property type="molecule type" value="Genomic_DNA"/>
</dbReference>
<dbReference type="Gene3D" id="2.60.40.1260">
    <property type="entry name" value="Lamin Tail domain"/>
    <property type="match status" value="2"/>
</dbReference>
<organism evidence="5 6">
    <name type="scientific">Brumimicrobium glaciale</name>
    <dbReference type="NCBI Taxonomy" id="200475"/>
    <lineage>
        <taxon>Bacteria</taxon>
        <taxon>Pseudomonadati</taxon>
        <taxon>Bacteroidota</taxon>
        <taxon>Flavobacteriia</taxon>
        <taxon>Flavobacteriales</taxon>
        <taxon>Crocinitomicaceae</taxon>
        <taxon>Brumimicrobium</taxon>
    </lineage>
</organism>
<dbReference type="InterPro" id="IPR014755">
    <property type="entry name" value="Cu-Rt/internalin_Ig-like"/>
</dbReference>
<evidence type="ECO:0000313" key="6">
    <source>
        <dbReference type="Proteomes" id="UP000293952"/>
    </source>
</evidence>
<keyword evidence="6" id="KW-1185">Reference proteome</keyword>
<dbReference type="InterPro" id="IPR001322">
    <property type="entry name" value="Lamin_tail_dom"/>
</dbReference>
<comment type="caution">
    <text evidence="5">The sequence shown here is derived from an EMBL/GenBank/DDBJ whole genome shotgun (WGS) entry which is preliminary data.</text>
</comment>
<evidence type="ECO:0000313" key="5">
    <source>
        <dbReference type="EMBL" id="RYM35494.1"/>
    </source>
</evidence>
<dbReference type="Pfam" id="PF00932">
    <property type="entry name" value="LTD"/>
    <property type="match status" value="2"/>
</dbReference>
<protein>
    <recommendedName>
        <fullName evidence="4">LTD domain-containing protein</fullName>
    </recommendedName>
</protein>
<reference evidence="5 6" key="1">
    <citation type="submission" date="2019-02" db="EMBL/GenBank/DDBJ databases">
        <title>Genome sequence of the sea-ice species Brumimicrobium glaciale.</title>
        <authorList>
            <person name="Bowman J.P."/>
        </authorList>
    </citation>
    <scope>NUCLEOTIDE SEQUENCE [LARGE SCALE GENOMIC DNA]</scope>
    <source>
        <strain evidence="5 6">IC156</strain>
    </source>
</reference>
<feature type="region of interest" description="Disordered" evidence="2">
    <location>
        <begin position="741"/>
        <end position="763"/>
    </location>
</feature>
<dbReference type="InterPro" id="IPR036415">
    <property type="entry name" value="Lamin_tail_dom_sf"/>
</dbReference>
<dbReference type="OrthoDB" id="9758406at2"/>
<gene>
    <name evidence="5" type="ORF">ERX46_00450</name>
</gene>
<evidence type="ECO:0000256" key="2">
    <source>
        <dbReference type="SAM" id="MobiDB-lite"/>
    </source>
</evidence>
<dbReference type="SUPFAM" id="SSF74853">
    <property type="entry name" value="Lamin A/C globular tail domain"/>
    <property type="match status" value="2"/>
</dbReference>
<dbReference type="RefSeq" id="WP_130091861.1">
    <property type="nucleotide sequence ID" value="NZ_SETE01000001.1"/>
</dbReference>